<dbReference type="InterPro" id="IPR001398">
    <property type="entry name" value="Macrophage_inhib_fac"/>
</dbReference>
<dbReference type="Gene3D" id="3.30.429.10">
    <property type="entry name" value="Macrophage Migration Inhibitory Factor"/>
    <property type="match status" value="1"/>
</dbReference>
<evidence type="ECO:0000256" key="4">
    <source>
        <dbReference type="ARBA" id="ARBA00023235"/>
    </source>
</evidence>
<dbReference type="SUPFAM" id="SSF55331">
    <property type="entry name" value="Tautomerase/MIF"/>
    <property type="match status" value="1"/>
</dbReference>
<evidence type="ECO:0000256" key="1">
    <source>
        <dbReference type="ARBA" id="ARBA00004613"/>
    </source>
</evidence>
<gene>
    <name evidence="12" type="ORF">OMM_06520</name>
</gene>
<evidence type="ECO:0000313" key="12">
    <source>
        <dbReference type="EMBL" id="ETR74131.1"/>
    </source>
</evidence>
<accession>A0A1V1PGV1</accession>
<evidence type="ECO:0000256" key="3">
    <source>
        <dbReference type="ARBA" id="ARBA00022525"/>
    </source>
</evidence>
<dbReference type="Pfam" id="PF01187">
    <property type="entry name" value="MIF"/>
    <property type="match status" value="1"/>
</dbReference>
<dbReference type="EC" id="5.3.3.12" evidence="7"/>
<dbReference type="GO" id="GO:0005125">
    <property type="term" value="F:cytokine activity"/>
    <property type="evidence" value="ECO:0007669"/>
    <property type="project" value="UniProtKB-KW"/>
</dbReference>
<keyword evidence="4" id="KW-0413">Isomerase</keyword>
<dbReference type="PANTHER" id="PTHR11954:SF6">
    <property type="entry name" value="MACROPHAGE MIGRATION INHIBITORY FACTOR"/>
    <property type="match status" value="1"/>
</dbReference>
<dbReference type="AlphaFoldDB" id="A0A1V1PGV1"/>
<dbReference type="GO" id="GO:0004167">
    <property type="term" value="F:dopachrome isomerase activity"/>
    <property type="evidence" value="ECO:0007669"/>
    <property type="project" value="UniProtKB-EC"/>
</dbReference>
<evidence type="ECO:0000256" key="2">
    <source>
        <dbReference type="ARBA" id="ARBA00022514"/>
    </source>
</evidence>
<name>A0A1V1PGV1_9BACT</name>
<comment type="catalytic activity">
    <reaction evidence="6">
        <text>L-dopachrome = 5,6-dihydroxyindole-2-carboxylate</text>
        <dbReference type="Rhea" id="RHEA:13041"/>
        <dbReference type="ChEBI" id="CHEBI:16875"/>
        <dbReference type="ChEBI" id="CHEBI:57509"/>
        <dbReference type="EC" id="5.3.3.12"/>
    </reaction>
</comment>
<dbReference type="GO" id="GO:0005615">
    <property type="term" value="C:extracellular space"/>
    <property type="evidence" value="ECO:0007669"/>
    <property type="project" value="UniProtKB-KW"/>
</dbReference>
<evidence type="ECO:0000256" key="10">
    <source>
        <dbReference type="ARBA" id="ARBA00041912"/>
    </source>
</evidence>
<comment type="subcellular location">
    <subcellularLocation>
        <location evidence="1">Secreted</location>
    </subcellularLocation>
</comment>
<dbReference type="PANTHER" id="PTHR11954">
    <property type="entry name" value="D-DOPACHROME DECARBOXYLASE"/>
    <property type="match status" value="1"/>
</dbReference>
<evidence type="ECO:0000256" key="7">
    <source>
        <dbReference type="ARBA" id="ARBA00038932"/>
    </source>
</evidence>
<evidence type="ECO:0000256" key="11">
    <source>
        <dbReference type="ARBA" id="ARBA00042730"/>
    </source>
</evidence>
<evidence type="ECO:0000256" key="8">
    <source>
        <dbReference type="ARBA" id="ARBA00039086"/>
    </source>
</evidence>
<dbReference type="EC" id="5.3.2.1" evidence="8"/>
<evidence type="ECO:0000256" key="6">
    <source>
        <dbReference type="ARBA" id="ARBA00036823"/>
    </source>
</evidence>
<evidence type="ECO:0000313" key="13">
    <source>
        <dbReference type="Proteomes" id="UP000189670"/>
    </source>
</evidence>
<protein>
    <recommendedName>
        <fullName evidence="11">L-dopachrome isomerase</fullName>
        <ecNumber evidence="8">5.3.2.1</ecNumber>
        <ecNumber evidence="7">5.3.3.12</ecNumber>
    </recommendedName>
    <alternativeName>
        <fullName evidence="9">L-dopachrome tautomerase</fullName>
    </alternativeName>
    <alternativeName>
        <fullName evidence="10">Phenylpyruvate tautomerase</fullName>
    </alternativeName>
</protein>
<organism evidence="12 13">
    <name type="scientific">Candidatus Magnetoglobus multicellularis str. Araruama</name>
    <dbReference type="NCBI Taxonomy" id="890399"/>
    <lineage>
        <taxon>Bacteria</taxon>
        <taxon>Pseudomonadati</taxon>
        <taxon>Thermodesulfobacteriota</taxon>
        <taxon>Desulfobacteria</taxon>
        <taxon>Desulfobacterales</taxon>
        <taxon>Desulfobacteraceae</taxon>
        <taxon>Candidatus Magnetoglobus</taxon>
    </lineage>
</organism>
<keyword evidence="2" id="KW-0202">Cytokine</keyword>
<dbReference type="InterPro" id="IPR014347">
    <property type="entry name" value="Tautomerase/MIF_sf"/>
</dbReference>
<keyword evidence="3" id="KW-0964">Secreted</keyword>
<comment type="catalytic activity">
    <reaction evidence="5">
        <text>3-phenylpyruvate = enol-phenylpyruvate</text>
        <dbReference type="Rhea" id="RHEA:17097"/>
        <dbReference type="ChEBI" id="CHEBI:16815"/>
        <dbReference type="ChEBI" id="CHEBI:18005"/>
        <dbReference type="EC" id="5.3.2.1"/>
    </reaction>
</comment>
<evidence type="ECO:0000256" key="5">
    <source>
        <dbReference type="ARBA" id="ARBA00036735"/>
    </source>
</evidence>
<comment type="caution">
    <text evidence="12">The sequence shown here is derived from an EMBL/GenBank/DDBJ whole genome shotgun (WGS) entry which is preliminary data.</text>
</comment>
<proteinExistence type="predicted"/>
<reference evidence="13" key="1">
    <citation type="submission" date="2012-11" db="EMBL/GenBank/DDBJ databases">
        <authorList>
            <person name="Lucero-Rivera Y.E."/>
            <person name="Tovar-Ramirez D."/>
        </authorList>
    </citation>
    <scope>NUCLEOTIDE SEQUENCE [LARGE SCALE GENOMIC DNA]</scope>
    <source>
        <strain evidence="13">Araruama</strain>
    </source>
</reference>
<evidence type="ECO:0000256" key="9">
    <source>
        <dbReference type="ARBA" id="ARBA00041631"/>
    </source>
</evidence>
<dbReference type="Proteomes" id="UP000189670">
    <property type="component" value="Unassembled WGS sequence"/>
</dbReference>
<dbReference type="EMBL" id="ATBP01000020">
    <property type="protein sequence ID" value="ETR74131.1"/>
    <property type="molecule type" value="Genomic_DNA"/>
</dbReference>
<sequence>MSRNKDRVPGIQFILVTLKKNNKGGTMPYLNIKTSQKIKKNNVISDISSFMAGLLNKPERVMMVSLEDEVAMLFAGQNGPAAFVQLKSIGMTGQQCKDIAPEMNRFFASVLEVPDDRIYIDMHDIDRQMFAFKGNTFA</sequence>
<dbReference type="GO" id="GO:0050178">
    <property type="term" value="F:phenylpyruvate tautomerase activity"/>
    <property type="evidence" value="ECO:0007669"/>
    <property type="project" value="UniProtKB-EC"/>
</dbReference>